<comment type="caution">
    <text evidence="10">The sequence shown here is derived from an EMBL/GenBank/DDBJ whole genome shotgun (WGS) entry which is preliminary data.</text>
</comment>
<dbReference type="Gene3D" id="1.10.720.30">
    <property type="entry name" value="SAP domain"/>
    <property type="match status" value="1"/>
</dbReference>
<accession>A0A813W0R2</accession>
<dbReference type="Pfam" id="PF02037">
    <property type="entry name" value="SAP"/>
    <property type="match status" value="1"/>
</dbReference>
<keyword evidence="2" id="KW-0677">Repeat</keyword>
<protein>
    <recommendedName>
        <fullName evidence="9">SAP domain-containing protein</fullName>
    </recommendedName>
</protein>
<evidence type="ECO:0000256" key="4">
    <source>
        <dbReference type="ARBA" id="ARBA00023054"/>
    </source>
</evidence>
<feature type="compositionally biased region" description="Basic and acidic residues" evidence="8">
    <location>
        <begin position="16"/>
        <end position="30"/>
    </location>
</feature>
<evidence type="ECO:0000256" key="6">
    <source>
        <dbReference type="ARBA" id="ARBA00023242"/>
    </source>
</evidence>
<feature type="repeat" description="RPEL" evidence="7">
    <location>
        <begin position="48"/>
        <end position="73"/>
    </location>
</feature>
<name>A0A813W0R2_9BILA</name>
<keyword evidence="6" id="KW-0539">Nucleus</keyword>
<evidence type="ECO:0000313" key="10">
    <source>
        <dbReference type="EMBL" id="CAF0849167.1"/>
    </source>
</evidence>
<dbReference type="InterPro" id="IPR036361">
    <property type="entry name" value="SAP_dom_sf"/>
</dbReference>
<dbReference type="AlphaFoldDB" id="A0A813W0R2"/>
<dbReference type="EMBL" id="CAJNOT010000119">
    <property type="protein sequence ID" value="CAF0849167.1"/>
    <property type="molecule type" value="Genomic_DNA"/>
</dbReference>
<feature type="region of interest" description="Disordered" evidence="8">
    <location>
        <begin position="299"/>
        <end position="329"/>
    </location>
</feature>
<reference evidence="10" key="1">
    <citation type="submission" date="2021-02" db="EMBL/GenBank/DDBJ databases">
        <authorList>
            <person name="Nowell W R."/>
        </authorList>
    </citation>
    <scope>NUCLEOTIDE SEQUENCE</scope>
</reference>
<proteinExistence type="predicted"/>
<feature type="compositionally biased region" description="Low complexity" evidence="8">
    <location>
        <begin position="1"/>
        <end position="14"/>
    </location>
</feature>
<evidence type="ECO:0000256" key="5">
    <source>
        <dbReference type="ARBA" id="ARBA00023163"/>
    </source>
</evidence>
<feature type="compositionally biased region" description="Low complexity" evidence="8">
    <location>
        <begin position="306"/>
        <end position="322"/>
    </location>
</feature>
<dbReference type="InterPro" id="IPR043451">
    <property type="entry name" value="Myocardin-like"/>
</dbReference>
<comment type="subcellular location">
    <subcellularLocation>
        <location evidence="1">Nucleus</location>
    </subcellularLocation>
</comment>
<dbReference type="InterPro" id="IPR003034">
    <property type="entry name" value="SAP_dom"/>
</dbReference>
<dbReference type="SMART" id="SM00513">
    <property type="entry name" value="SAP"/>
    <property type="match status" value="1"/>
</dbReference>
<evidence type="ECO:0000256" key="3">
    <source>
        <dbReference type="ARBA" id="ARBA00023015"/>
    </source>
</evidence>
<evidence type="ECO:0000313" key="11">
    <source>
        <dbReference type="Proteomes" id="UP000663864"/>
    </source>
</evidence>
<feature type="repeat" description="RPEL" evidence="7">
    <location>
        <begin position="136"/>
        <end position="161"/>
    </location>
</feature>
<dbReference type="PANTHER" id="PTHR22793:SF12">
    <property type="entry name" value="MYOCARDIN-RELATED TRANSCRIPTION FACTOR, ISOFORM H"/>
    <property type="match status" value="1"/>
</dbReference>
<gene>
    <name evidence="10" type="ORF">ZHD862_LOCUS4782</name>
</gene>
<feature type="region of interest" description="Disordered" evidence="8">
    <location>
        <begin position="1"/>
        <end position="40"/>
    </location>
</feature>
<evidence type="ECO:0000256" key="7">
    <source>
        <dbReference type="PROSITE-ProRule" id="PRU00401"/>
    </source>
</evidence>
<sequence>MAFHNNNNNNTNNTGKKIDEMSTPKDEDSPKQQINEQSLTQDLEKNRESLKRKLQTRRSLKQLVDVGIMPPPKAPLPFYEQRKQLQMRKTQDILKNKIISRPDRQLLIEHNILSDTTAAPAIQKTQCQLKRARLADNLNDKLAARPGILELVANNILEIDPNLKEAIQHGRIKFPTTKSTPKFIIDQQPRPLRPKTSSFSNTINGQSFTTTTTAKRSLTSTSKIKSSLTFHEYKGPSQKVEITKVPLQPTPSLIVQPVQATILPLVPLEQSNQLNENHYRIQLRQQQLFLELLHDNTNENDDKIDNNNNNNNGSNDTNNDDNPIGNLLQQPIDDNVNLLTPISDEIPTFEKMKLVDLKNVCRKLNLSTTGTKMKLIEKLRNAKVNMSGKEIKIKTKTTINFINLDTTIIPSQIITTESSSTQIKNPSTSSVTFLIPTPSLSDQELYQQQQQKIIELENQLQKLKQLDSFSLQASHLIQHVDNATTIPPKCNPIVSVELQKRVLLHQQERLKQKIHDEQQQQQQHSIVPLTPESVAQFLANQTQPQTSDNHPWSIHHSLSAPTFPTFMDSNYYDTCHVANTETKLVDDDAILSLLDDFSDTTSTLPLHPDDSLSNPTNSYVSSSPNTHMDWLPMIASPTIVNDLYDDNNSDLTQFLNQFGNDHHHLFDAPLSTCQQQNGLSFDLLSPSSPMI</sequence>
<dbReference type="InterPro" id="IPR004018">
    <property type="entry name" value="RPEL_repeat"/>
</dbReference>
<dbReference type="Gene3D" id="6.10.140.2040">
    <property type="match status" value="1"/>
</dbReference>
<feature type="domain" description="SAP" evidence="9">
    <location>
        <begin position="349"/>
        <end position="383"/>
    </location>
</feature>
<dbReference type="Proteomes" id="UP000663864">
    <property type="component" value="Unassembled WGS sequence"/>
</dbReference>
<evidence type="ECO:0000256" key="8">
    <source>
        <dbReference type="SAM" id="MobiDB-lite"/>
    </source>
</evidence>
<keyword evidence="3" id="KW-0805">Transcription regulation</keyword>
<organism evidence="10 11">
    <name type="scientific">Rotaria sordida</name>
    <dbReference type="NCBI Taxonomy" id="392033"/>
    <lineage>
        <taxon>Eukaryota</taxon>
        <taxon>Metazoa</taxon>
        <taxon>Spiralia</taxon>
        <taxon>Gnathifera</taxon>
        <taxon>Rotifera</taxon>
        <taxon>Eurotatoria</taxon>
        <taxon>Bdelloidea</taxon>
        <taxon>Philodinida</taxon>
        <taxon>Philodinidae</taxon>
        <taxon>Rotaria</taxon>
    </lineage>
</organism>
<dbReference type="PROSITE" id="PS51073">
    <property type="entry name" value="RPEL"/>
    <property type="match status" value="3"/>
</dbReference>
<feature type="repeat" description="RPEL" evidence="7">
    <location>
        <begin position="92"/>
        <end position="117"/>
    </location>
</feature>
<feature type="compositionally biased region" description="Polar residues" evidence="8">
    <location>
        <begin position="31"/>
        <end position="40"/>
    </location>
</feature>
<dbReference type="GO" id="GO:0005634">
    <property type="term" value="C:nucleus"/>
    <property type="evidence" value="ECO:0007669"/>
    <property type="project" value="UniProtKB-SubCell"/>
</dbReference>
<dbReference type="GO" id="GO:0003713">
    <property type="term" value="F:transcription coactivator activity"/>
    <property type="evidence" value="ECO:0007669"/>
    <property type="project" value="TreeGrafter"/>
</dbReference>
<evidence type="ECO:0000256" key="1">
    <source>
        <dbReference type="ARBA" id="ARBA00004123"/>
    </source>
</evidence>
<evidence type="ECO:0000259" key="9">
    <source>
        <dbReference type="PROSITE" id="PS50800"/>
    </source>
</evidence>
<dbReference type="PROSITE" id="PS50800">
    <property type="entry name" value="SAP"/>
    <property type="match status" value="1"/>
</dbReference>
<dbReference type="GO" id="GO:0045944">
    <property type="term" value="P:positive regulation of transcription by RNA polymerase II"/>
    <property type="evidence" value="ECO:0007669"/>
    <property type="project" value="TreeGrafter"/>
</dbReference>
<dbReference type="SUPFAM" id="SSF68906">
    <property type="entry name" value="SAP domain"/>
    <property type="match status" value="1"/>
</dbReference>
<dbReference type="Gene3D" id="6.10.150.10">
    <property type="match status" value="1"/>
</dbReference>
<dbReference type="SMART" id="SM00707">
    <property type="entry name" value="RPEL"/>
    <property type="match status" value="3"/>
</dbReference>
<dbReference type="PANTHER" id="PTHR22793">
    <property type="entry name" value="MYOCARDIN-RELATED TRANSCRIPTION FACTOR-RELATED"/>
    <property type="match status" value="1"/>
</dbReference>
<evidence type="ECO:0000256" key="2">
    <source>
        <dbReference type="ARBA" id="ARBA00022737"/>
    </source>
</evidence>
<keyword evidence="5" id="KW-0804">Transcription</keyword>
<keyword evidence="4" id="KW-0175">Coiled coil</keyword>